<feature type="domain" description="NAD-dependent epimerase/dehydratase" evidence="3">
    <location>
        <begin position="5"/>
        <end position="135"/>
    </location>
</feature>
<comment type="caution">
    <text evidence="4">The sequence shown here is derived from an EMBL/GenBank/DDBJ whole genome shotgun (WGS) entry which is preliminary data.</text>
</comment>
<dbReference type="Gene3D" id="3.40.50.720">
    <property type="entry name" value="NAD(P)-binding Rossmann-like Domain"/>
    <property type="match status" value="1"/>
</dbReference>
<dbReference type="PANTHER" id="PTHR14097">
    <property type="entry name" value="OXIDOREDUCTASE HTATIP2"/>
    <property type="match status" value="1"/>
</dbReference>
<name>A0ABV5J0S3_9BACT</name>
<dbReference type="InterPro" id="IPR001509">
    <property type="entry name" value="Epimerase_deHydtase"/>
</dbReference>
<evidence type="ECO:0000313" key="5">
    <source>
        <dbReference type="Proteomes" id="UP001589654"/>
    </source>
</evidence>
<sequence>MMTIALVSGGSGLIGMQLLHQLFQEKAYDAVISVSRRELAIKHPKLVQVVVDFDQINQVSLLDKLREKDIGGENQAIVRALENKEAVIHAFCALGTTIRKAKSRDKFYKIDHDYVINFARWAYSWGASKFLYVSALGADQLSKFFYNRVKGEVEEDLKVIPFQYLGIFRPSILLGHRKESRFGEDVGKVLAGAITALGLFRKYKPIYDHKVAKAMVHQALNDEREKVKFISSKEMQIF</sequence>
<proteinExistence type="predicted"/>
<evidence type="ECO:0000256" key="2">
    <source>
        <dbReference type="ARBA" id="ARBA00023136"/>
    </source>
</evidence>
<accession>A0ABV5J0S3</accession>
<dbReference type="RefSeq" id="WP_379945316.1">
    <property type="nucleotide sequence ID" value="NZ_JBHMEW010000008.1"/>
</dbReference>
<dbReference type="InterPro" id="IPR036291">
    <property type="entry name" value="NAD(P)-bd_dom_sf"/>
</dbReference>
<reference evidence="4 5" key="1">
    <citation type="submission" date="2024-09" db="EMBL/GenBank/DDBJ databases">
        <authorList>
            <person name="Sun Q."/>
            <person name="Mori K."/>
        </authorList>
    </citation>
    <scope>NUCLEOTIDE SEQUENCE [LARGE SCALE GENOMIC DNA]</scope>
    <source>
        <strain evidence="4 5">CECT 7682</strain>
    </source>
</reference>
<evidence type="ECO:0000313" key="4">
    <source>
        <dbReference type="EMBL" id="MFB9210413.1"/>
    </source>
</evidence>
<organism evidence="4 5">
    <name type="scientific">Echinicola jeungdonensis</name>
    <dbReference type="NCBI Taxonomy" id="709343"/>
    <lineage>
        <taxon>Bacteria</taxon>
        <taxon>Pseudomonadati</taxon>
        <taxon>Bacteroidota</taxon>
        <taxon>Cytophagia</taxon>
        <taxon>Cytophagales</taxon>
        <taxon>Cyclobacteriaceae</taxon>
        <taxon>Echinicola</taxon>
    </lineage>
</organism>
<keyword evidence="5" id="KW-1185">Reference proteome</keyword>
<evidence type="ECO:0000259" key="3">
    <source>
        <dbReference type="Pfam" id="PF01370"/>
    </source>
</evidence>
<gene>
    <name evidence="4" type="ORF">ACFFUR_01220</name>
</gene>
<dbReference type="Proteomes" id="UP001589654">
    <property type="component" value="Unassembled WGS sequence"/>
</dbReference>
<protein>
    <submittedName>
        <fullName evidence="4">NAD-dependent epimerase/dehydratase family protein</fullName>
    </submittedName>
</protein>
<comment type="subcellular location">
    <subcellularLocation>
        <location evidence="1">Membrane</location>
    </subcellularLocation>
</comment>
<evidence type="ECO:0000256" key="1">
    <source>
        <dbReference type="ARBA" id="ARBA00004370"/>
    </source>
</evidence>
<dbReference type="EMBL" id="JBHMEW010000008">
    <property type="protein sequence ID" value="MFB9210413.1"/>
    <property type="molecule type" value="Genomic_DNA"/>
</dbReference>
<keyword evidence="2" id="KW-0472">Membrane</keyword>
<dbReference type="PANTHER" id="PTHR14097:SF7">
    <property type="entry name" value="OXIDOREDUCTASE HTATIP2"/>
    <property type="match status" value="1"/>
</dbReference>
<dbReference type="Pfam" id="PF01370">
    <property type="entry name" value="Epimerase"/>
    <property type="match status" value="1"/>
</dbReference>
<dbReference type="SUPFAM" id="SSF51735">
    <property type="entry name" value="NAD(P)-binding Rossmann-fold domains"/>
    <property type="match status" value="1"/>
</dbReference>